<accession>A0A5B7DYN2</accession>
<reference evidence="3 4" key="1">
    <citation type="submission" date="2019-05" db="EMBL/GenBank/DDBJ databases">
        <title>Another draft genome of Portunus trituberculatus and its Hox gene families provides insights of decapod evolution.</title>
        <authorList>
            <person name="Jeong J.-H."/>
            <person name="Song I."/>
            <person name="Kim S."/>
            <person name="Choi T."/>
            <person name="Kim D."/>
            <person name="Ryu S."/>
            <person name="Kim W."/>
        </authorList>
    </citation>
    <scope>NUCLEOTIDE SEQUENCE [LARGE SCALE GENOMIC DNA]</scope>
    <source>
        <tissue evidence="3">Muscle</tissue>
    </source>
</reference>
<evidence type="ECO:0000313" key="4">
    <source>
        <dbReference type="Proteomes" id="UP000324222"/>
    </source>
</evidence>
<evidence type="ECO:0000256" key="2">
    <source>
        <dbReference type="SAM" id="Phobius"/>
    </source>
</evidence>
<organism evidence="3 4">
    <name type="scientific">Portunus trituberculatus</name>
    <name type="common">Swimming crab</name>
    <name type="synonym">Neptunus trituberculatus</name>
    <dbReference type="NCBI Taxonomy" id="210409"/>
    <lineage>
        <taxon>Eukaryota</taxon>
        <taxon>Metazoa</taxon>
        <taxon>Ecdysozoa</taxon>
        <taxon>Arthropoda</taxon>
        <taxon>Crustacea</taxon>
        <taxon>Multicrustacea</taxon>
        <taxon>Malacostraca</taxon>
        <taxon>Eumalacostraca</taxon>
        <taxon>Eucarida</taxon>
        <taxon>Decapoda</taxon>
        <taxon>Pleocyemata</taxon>
        <taxon>Brachyura</taxon>
        <taxon>Eubrachyura</taxon>
        <taxon>Portunoidea</taxon>
        <taxon>Portunidae</taxon>
        <taxon>Portuninae</taxon>
        <taxon>Portunus</taxon>
    </lineage>
</organism>
<proteinExistence type="predicted"/>
<dbReference type="Proteomes" id="UP000324222">
    <property type="component" value="Unassembled WGS sequence"/>
</dbReference>
<feature type="transmembrane region" description="Helical" evidence="2">
    <location>
        <begin position="21"/>
        <end position="40"/>
    </location>
</feature>
<evidence type="ECO:0000256" key="1">
    <source>
        <dbReference type="SAM" id="MobiDB-lite"/>
    </source>
</evidence>
<feature type="region of interest" description="Disordered" evidence="1">
    <location>
        <begin position="149"/>
        <end position="174"/>
    </location>
</feature>
<keyword evidence="4" id="KW-1185">Reference proteome</keyword>
<dbReference type="AlphaFoldDB" id="A0A5B7DYN2"/>
<gene>
    <name evidence="3" type="ORF">E2C01_019702</name>
</gene>
<sequence>MFDDLTCGNGMQDRYIKRLQAALFIIVIVAIVNVLVRKLYEIPCRGSVSAYPAQTNRSRRKPLRDNHGHVSMPRSYSINTPHIPPTPLPATAANIDTTAPPSHHRPPPPLCAATEALIPPKPSLSHTMSPQFDTLHSLTVEPRLALTSPGLHTPAHPTHRLPARLPPSRSPCPHPRKVRKKFYAFWTHHHLTDEGASLSLPLERRSARLPAKGTKERFSPCHGN</sequence>
<keyword evidence="2" id="KW-0472">Membrane</keyword>
<protein>
    <submittedName>
        <fullName evidence="3">Uncharacterized protein</fullName>
    </submittedName>
</protein>
<name>A0A5B7DYN2_PORTR</name>
<comment type="caution">
    <text evidence="3">The sequence shown here is derived from an EMBL/GenBank/DDBJ whole genome shotgun (WGS) entry which is preliminary data.</text>
</comment>
<dbReference type="EMBL" id="VSRR010001615">
    <property type="protein sequence ID" value="MPC26558.1"/>
    <property type="molecule type" value="Genomic_DNA"/>
</dbReference>
<evidence type="ECO:0000313" key="3">
    <source>
        <dbReference type="EMBL" id="MPC26558.1"/>
    </source>
</evidence>
<keyword evidence="2" id="KW-1133">Transmembrane helix</keyword>
<feature type="compositionally biased region" description="Pro residues" evidence="1">
    <location>
        <begin position="164"/>
        <end position="173"/>
    </location>
</feature>
<keyword evidence="2" id="KW-0812">Transmembrane</keyword>